<dbReference type="SUPFAM" id="SSF64288">
    <property type="entry name" value="Chorismate lyase-like"/>
    <property type="match status" value="1"/>
</dbReference>
<dbReference type="GO" id="GO:0045892">
    <property type="term" value="P:negative regulation of DNA-templated transcription"/>
    <property type="evidence" value="ECO:0007669"/>
    <property type="project" value="TreeGrafter"/>
</dbReference>
<evidence type="ECO:0000313" key="6">
    <source>
        <dbReference type="Proteomes" id="UP000037084"/>
    </source>
</evidence>
<dbReference type="PATRIC" id="fig|1961.12.peg.169"/>
<dbReference type="GO" id="GO:0003700">
    <property type="term" value="F:DNA-binding transcription factor activity"/>
    <property type="evidence" value="ECO:0007669"/>
    <property type="project" value="InterPro"/>
</dbReference>
<dbReference type="EMBL" id="LGUV01000001">
    <property type="protein sequence ID" value="KOG57971.1"/>
    <property type="molecule type" value="Genomic_DNA"/>
</dbReference>
<dbReference type="GO" id="GO:0003677">
    <property type="term" value="F:DNA binding"/>
    <property type="evidence" value="ECO:0007669"/>
    <property type="project" value="UniProtKB-KW"/>
</dbReference>
<evidence type="ECO:0000256" key="2">
    <source>
        <dbReference type="ARBA" id="ARBA00023125"/>
    </source>
</evidence>
<dbReference type="OrthoDB" id="4537656at2"/>
<dbReference type="Gene3D" id="1.10.10.10">
    <property type="entry name" value="Winged helix-like DNA-binding domain superfamily/Winged helix DNA-binding domain"/>
    <property type="match status" value="1"/>
</dbReference>
<comment type="caution">
    <text evidence="5">The sequence shown here is derived from an EMBL/GenBank/DDBJ whole genome shotgun (WGS) entry which is preliminary data.</text>
</comment>
<dbReference type="SMART" id="SM00345">
    <property type="entry name" value="HTH_GNTR"/>
    <property type="match status" value="1"/>
</dbReference>
<dbReference type="Pfam" id="PF00392">
    <property type="entry name" value="GntR"/>
    <property type="match status" value="1"/>
</dbReference>
<dbReference type="InterPro" id="IPR011663">
    <property type="entry name" value="UTRA"/>
</dbReference>
<evidence type="ECO:0000259" key="4">
    <source>
        <dbReference type="PROSITE" id="PS50949"/>
    </source>
</evidence>
<dbReference type="InterPro" id="IPR036390">
    <property type="entry name" value="WH_DNA-bd_sf"/>
</dbReference>
<dbReference type="Gene3D" id="3.40.1410.10">
    <property type="entry name" value="Chorismate lyase-like"/>
    <property type="match status" value="1"/>
</dbReference>
<dbReference type="PANTHER" id="PTHR44846">
    <property type="entry name" value="MANNOSYL-D-GLYCERATE TRANSPORT/METABOLISM SYSTEM REPRESSOR MNGR-RELATED"/>
    <property type="match status" value="1"/>
</dbReference>
<protein>
    <submittedName>
        <fullName evidence="5">GntR family transcriptional regulator</fullName>
    </submittedName>
</protein>
<sequence>MPSRRHTIAEDLRRQIAAGHLKAGERLPSEARLATLYTVSTPTLRGALAVLQAEGLVEKIHGSGNFVRRPRHRLTYIGGKGASAPWATASDPLRVSVRATDLLAYGHLTDLLNVQPHSPLTEFLAVAHEGKLPHSLAHLYVPRDLVPADLASRSPSPEEVEMRLAQLRPPLAKVEEKVSARLPTPAETTALRIGASLAVLTITRVATDAAGRVVEASLLVLPGDRADALFTTRSMTEERTSTT</sequence>
<evidence type="ECO:0000256" key="3">
    <source>
        <dbReference type="ARBA" id="ARBA00023163"/>
    </source>
</evidence>
<evidence type="ECO:0000256" key="1">
    <source>
        <dbReference type="ARBA" id="ARBA00023015"/>
    </source>
</evidence>
<feature type="domain" description="HTH gntR-type" evidence="4">
    <location>
        <begin position="2"/>
        <end position="70"/>
    </location>
</feature>
<dbReference type="PROSITE" id="PS50949">
    <property type="entry name" value="HTH_GNTR"/>
    <property type="match status" value="1"/>
</dbReference>
<organism evidence="5 6">
    <name type="scientific">Streptomyces virginiae</name>
    <name type="common">Streptomyces cinnamonensis</name>
    <dbReference type="NCBI Taxonomy" id="1961"/>
    <lineage>
        <taxon>Bacteria</taxon>
        <taxon>Bacillati</taxon>
        <taxon>Actinomycetota</taxon>
        <taxon>Actinomycetes</taxon>
        <taxon>Kitasatosporales</taxon>
        <taxon>Streptomycetaceae</taxon>
        <taxon>Streptomyces</taxon>
    </lineage>
</organism>
<dbReference type="SUPFAM" id="SSF46785">
    <property type="entry name" value="Winged helix' DNA-binding domain"/>
    <property type="match status" value="1"/>
</dbReference>
<accession>A0A0L8N5I9</accession>
<name>A0A0L8N5I9_STRVG</name>
<dbReference type="SMART" id="SM00866">
    <property type="entry name" value="UTRA"/>
    <property type="match status" value="1"/>
</dbReference>
<dbReference type="PANTHER" id="PTHR44846:SF17">
    <property type="entry name" value="GNTR-FAMILY TRANSCRIPTIONAL REGULATOR"/>
    <property type="match status" value="1"/>
</dbReference>
<keyword evidence="2" id="KW-0238">DNA-binding</keyword>
<gene>
    <name evidence="5" type="ORF">ADK75_00790</name>
</gene>
<dbReference type="AlphaFoldDB" id="A0A0L8N5I9"/>
<keyword evidence="1" id="KW-0805">Transcription regulation</keyword>
<dbReference type="InterPro" id="IPR036388">
    <property type="entry name" value="WH-like_DNA-bd_sf"/>
</dbReference>
<dbReference type="Pfam" id="PF07702">
    <property type="entry name" value="UTRA"/>
    <property type="match status" value="1"/>
</dbReference>
<dbReference type="InterPro" id="IPR028978">
    <property type="entry name" value="Chorismate_lyase_/UTRA_dom_sf"/>
</dbReference>
<dbReference type="InterPro" id="IPR050679">
    <property type="entry name" value="Bact_HTH_transcr_reg"/>
</dbReference>
<proteinExistence type="predicted"/>
<keyword evidence="3" id="KW-0804">Transcription</keyword>
<dbReference type="Proteomes" id="UP000037084">
    <property type="component" value="Unassembled WGS sequence"/>
</dbReference>
<evidence type="ECO:0000313" key="5">
    <source>
        <dbReference type="EMBL" id="KOG57971.1"/>
    </source>
</evidence>
<dbReference type="CDD" id="cd07377">
    <property type="entry name" value="WHTH_GntR"/>
    <property type="match status" value="1"/>
</dbReference>
<dbReference type="PRINTS" id="PR00035">
    <property type="entry name" value="HTHGNTR"/>
</dbReference>
<dbReference type="InterPro" id="IPR000524">
    <property type="entry name" value="Tscrpt_reg_HTH_GntR"/>
</dbReference>
<reference evidence="6" key="1">
    <citation type="submission" date="2015-07" db="EMBL/GenBank/DDBJ databases">
        <authorList>
            <consortium name="Consortium for Microbial Forensics and Genomics (microFORGE)"/>
            <person name="Knight B.M."/>
            <person name="Roberts D.P."/>
            <person name="Lin D."/>
            <person name="Hari K."/>
            <person name="Fletcher J."/>
            <person name="Melcher U."/>
            <person name="Blagden T."/>
            <person name="Winegar R.A."/>
        </authorList>
    </citation>
    <scope>NUCLEOTIDE SEQUENCE [LARGE SCALE GENOMIC DNA]</scope>
    <source>
        <strain evidence="6">NRRL B-1447</strain>
    </source>
</reference>
<dbReference type="RefSeq" id="WP_053167230.1">
    <property type="nucleotide sequence ID" value="NZ_LGUV01000001.1"/>
</dbReference>